<dbReference type="KEGG" id="vie:OL234_03635"/>
<dbReference type="Proteomes" id="UP001179647">
    <property type="component" value="Chromosome"/>
</dbReference>
<name>A0AAF0CW85_9ENTE</name>
<gene>
    <name evidence="1" type="ORF">OL234_03635</name>
</gene>
<protein>
    <submittedName>
        <fullName evidence="1">Uncharacterized protein</fullName>
    </submittedName>
</protein>
<sequence length="150" mass="17867">MREYEQVYEGAKNIGGWLIPDEEVEEYTAKRQALIDYLYSELKQRYTNVYIGGKGSEDGDYISASEGKKARDMGSVFVHFDPVEVDKFCGFEDKKEYLKELLFFNQKEYDYYQDDQKLDLEGQDALDDWQAFISKEYELEFKKEYPYPRL</sequence>
<accession>A0AAF0CW85</accession>
<proteinExistence type="predicted"/>
<evidence type="ECO:0000313" key="2">
    <source>
        <dbReference type="Proteomes" id="UP001179647"/>
    </source>
</evidence>
<dbReference type="AlphaFoldDB" id="A0AAF0CW85"/>
<dbReference type="RefSeq" id="WP_275469813.1">
    <property type="nucleotide sequence ID" value="NZ_CP110232.1"/>
</dbReference>
<keyword evidence="2" id="KW-1185">Reference proteome</keyword>
<evidence type="ECO:0000313" key="1">
    <source>
        <dbReference type="EMBL" id="WEG74014.1"/>
    </source>
</evidence>
<reference evidence="1" key="1">
    <citation type="submission" date="2022-10" db="EMBL/GenBank/DDBJ databases">
        <title>Vagococcus sp. isolated from poultry meat.</title>
        <authorList>
            <person name="Johansson P."/>
            <person name="Bjorkroth J."/>
        </authorList>
    </citation>
    <scope>NUCLEOTIDE SEQUENCE</scope>
    <source>
        <strain evidence="1">STAA11</strain>
    </source>
</reference>
<organism evidence="1 2">
    <name type="scientific">Vagococcus intermedius</name>
    <dbReference type="NCBI Taxonomy" id="2991418"/>
    <lineage>
        <taxon>Bacteria</taxon>
        <taxon>Bacillati</taxon>
        <taxon>Bacillota</taxon>
        <taxon>Bacilli</taxon>
        <taxon>Lactobacillales</taxon>
        <taxon>Enterococcaceae</taxon>
        <taxon>Vagococcus</taxon>
    </lineage>
</organism>
<dbReference type="EMBL" id="CP110232">
    <property type="protein sequence ID" value="WEG74014.1"/>
    <property type="molecule type" value="Genomic_DNA"/>
</dbReference>